<dbReference type="PROSITE" id="PS50850">
    <property type="entry name" value="MFS"/>
    <property type="match status" value="1"/>
</dbReference>
<dbReference type="RefSeq" id="WP_344382776.1">
    <property type="nucleotide sequence ID" value="NZ_BAAATA010000008.1"/>
</dbReference>
<feature type="transmembrane region" description="Helical" evidence="8">
    <location>
        <begin position="54"/>
        <end position="75"/>
    </location>
</feature>
<evidence type="ECO:0000256" key="8">
    <source>
        <dbReference type="SAM" id="Phobius"/>
    </source>
</evidence>
<evidence type="ECO:0000256" key="7">
    <source>
        <dbReference type="ARBA" id="ARBA00023251"/>
    </source>
</evidence>
<dbReference type="Gene3D" id="1.20.1720.10">
    <property type="entry name" value="Multidrug resistance protein D"/>
    <property type="match status" value="1"/>
</dbReference>
<dbReference type="PANTHER" id="PTHR42718">
    <property type="entry name" value="MAJOR FACILITATOR SUPERFAMILY MULTIDRUG TRANSPORTER MFSC"/>
    <property type="match status" value="1"/>
</dbReference>
<feature type="transmembrane region" description="Helical" evidence="8">
    <location>
        <begin position="442"/>
        <end position="464"/>
    </location>
</feature>
<reference evidence="11" key="1">
    <citation type="journal article" date="2019" name="Int. J. Syst. Evol. Microbiol.">
        <title>The Global Catalogue of Microorganisms (GCM) 10K type strain sequencing project: providing services to taxonomists for standard genome sequencing and annotation.</title>
        <authorList>
            <consortium name="The Broad Institute Genomics Platform"/>
            <consortium name="The Broad Institute Genome Sequencing Center for Infectious Disease"/>
            <person name="Wu L."/>
            <person name="Ma J."/>
        </authorList>
    </citation>
    <scope>NUCLEOTIDE SEQUENCE [LARGE SCALE GENOMIC DNA]</scope>
    <source>
        <strain evidence="11">JCM 6307</strain>
    </source>
</reference>
<dbReference type="Proteomes" id="UP001501358">
    <property type="component" value="Unassembled WGS sequence"/>
</dbReference>
<dbReference type="EMBL" id="BAAATA010000008">
    <property type="protein sequence ID" value="GAA2483557.1"/>
    <property type="molecule type" value="Genomic_DNA"/>
</dbReference>
<dbReference type="Pfam" id="PF07690">
    <property type="entry name" value="MFS_1"/>
    <property type="match status" value="1"/>
</dbReference>
<accession>A0ABP5YM33</accession>
<keyword evidence="3" id="KW-1003">Cell membrane</keyword>
<comment type="caution">
    <text evidence="10">The sequence shown here is derived from an EMBL/GenBank/DDBJ whole genome shotgun (WGS) entry which is preliminary data.</text>
</comment>
<dbReference type="InterPro" id="IPR036259">
    <property type="entry name" value="MFS_trans_sf"/>
</dbReference>
<dbReference type="InterPro" id="IPR020846">
    <property type="entry name" value="MFS_dom"/>
</dbReference>
<feature type="transmembrane region" description="Helical" evidence="8">
    <location>
        <begin position="174"/>
        <end position="192"/>
    </location>
</feature>
<feature type="domain" description="Major facilitator superfamily (MFS) profile" evidence="9">
    <location>
        <begin position="21"/>
        <end position="491"/>
    </location>
</feature>
<dbReference type="PANTHER" id="PTHR42718:SF46">
    <property type="entry name" value="BLR6921 PROTEIN"/>
    <property type="match status" value="1"/>
</dbReference>
<feature type="transmembrane region" description="Helical" evidence="8">
    <location>
        <begin position="87"/>
        <end position="106"/>
    </location>
</feature>
<evidence type="ECO:0000256" key="1">
    <source>
        <dbReference type="ARBA" id="ARBA00004651"/>
    </source>
</evidence>
<feature type="transmembrane region" description="Helical" evidence="8">
    <location>
        <begin position="336"/>
        <end position="357"/>
    </location>
</feature>
<evidence type="ECO:0000313" key="11">
    <source>
        <dbReference type="Proteomes" id="UP001501358"/>
    </source>
</evidence>
<comment type="subcellular location">
    <subcellularLocation>
        <location evidence="1">Cell membrane</location>
        <topology evidence="1">Multi-pass membrane protein</topology>
    </subcellularLocation>
</comment>
<evidence type="ECO:0000256" key="6">
    <source>
        <dbReference type="ARBA" id="ARBA00023136"/>
    </source>
</evidence>
<dbReference type="Gene3D" id="1.20.1250.20">
    <property type="entry name" value="MFS general substrate transporter like domains"/>
    <property type="match status" value="1"/>
</dbReference>
<feature type="transmembrane region" description="Helical" evidence="8">
    <location>
        <begin position="257"/>
        <end position="275"/>
    </location>
</feature>
<organism evidence="10 11">
    <name type="scientific">Streptomyces thermolineatus</name>
    <dbReference type="NCBI Taxonomy" id="44033"/>
    <lineage>
        <taxon>Bacteria</taxon>
        <taxon>Bacillati</taxon>
        <taxon>Actinomycetota</taxon>
        <taxon>Actinomycetes</taxon>
        <taxon>Kitasatosporales</taxon>
        <taxon>Streptomycetaceae</taxon>
        <taxon>Streptomyces</taxon>
    </lineage>
</organism>
<dbReference type="CDD" id="cd17321">
    <property type="entry name" value="MFS_MMR_MDR_like"/>
    <property type="match status" value="1"/>
</dbReference>
<keyword evidence="2" id="KW-0813">Transport</keyword>
<gene>
    <name evidence="10" type="ORF">GCM10010406_19860</name>
</gene>
<keyword evidence="5 8" id="KW-1133">Transmembrane helix</keyword>
<keyword evidence="4 8" id="KW-0812">Transmembrane</keyword>
<feature type="transmembrane region" description="Helical" evidence="8">
    <location>
        <begin position="369"/>
        <end position="386"/>
    </location>
</feature>
<keyword evidence="11" id="KW-1185">Reference proteome</keyword>
<evidence type="ECO:0000313" key="10">
    <source>
        <dbReference type="EMBL" id="GAA2483557.1"/>
    </source>
</evidence>
<keyword evidence="6 8" id="KW-0472">Membrane</keyword>
<feature type="transmembrane region" description="Helical" evidence="8">
    <location>
        <begin position="16"/>
        <end position="34"/>
    </location>
</feature>
<feature type="transmembrane region" description="Helical" evidence="8">
    <location>
        <begin position="112"/>
        <end position="134"/>
    </location>
</feature>
<evidence type="ECO:0000259" key="9">
    <source>
        <dbReference type="PROSITE" id="PS50850"/>
    </source>
</evidence>
<sequence>MSRRDGTERAGRARTLYLGTLFLPLALQNFLLTYNSTAMNVALSAILDDLGTTLTGVQAAISLYSLVVAAFLITGSKLGARHGHRRVFVLGAEVFVLGTLLTALGPSLAYMLVGWSLVQGIGVALMLPALLSLITREFTGADRTRALSALGTVGGIGAAVGPLLGGVFTHYVSWRASFLMGTAITTAVVLALRRTPGPGPDRAGPREPFDAAGSVLSAAGVGLLVVATLFSGRYGLVRARQDFEVFGHVLFHRGGPSPVPFLAGVGLVVLAVFAVRERRLVRSGRDPLVRLSVLRNRTVRTGSETQAMQYLVPNGIVFLVPVFLQTTLGFDALWCGITLVATTLGLMTAAPVAAGLVGGGRVTHRAAQTGSFLLMAAGCVVIAATFDPQVRDETTTGLAFAPGLFLLGLGQGLATTVTDLIQSAPSPEELDDVTGLSRSGTYLGSSLGVALAGAFMAVALLHSFEAGANDSTVLTPAQKQLVTRTVEEQVQLTAASDDEIRAELGSRGVTGAAADELVRINARAREQALAWAGGSMAVLALCGCLVAGRIPRTRNPGPPPPE</sequence>
<protein>
    <submittedName>
        <fullName evidence="10">MFS transporter</fullName>
    </submittedName>
</protein>
<dbReference type="SUPFAM" id="SSF103473">
    <property type="entry name" value="MFS general substrate transporter"/>
    <property type="match status" value="1"/>
</dbReference>
<feature type="transmembrane region" description="Helical" evidence="8">
    <location>
        <begin position="146"/>
        <end position="168"/>
    </location>
</feature>
<evidence type="ECO:0000256" key="5">
    <source>
        <dbReference type="ARBA" id="ARBA00022989"/>
    </source>
</evidence>
<dbReference type="InterPro" id="IPR011701">
    <property type="entry name" value="MFS"/>
</dbReference>
<name>A0ABP5YM33_9ACTN</name>
<evidence type="ECO:0000256" key="3">
    <source>
        <dbReference type="ARBA" id="ARBA00022475"/>
    </source>
</evidence>
<feature type="transmembrane region" description="Helical" evidence="8">
    <location>
        <begin position="528"/>
        <end position="548"/>
    </location>
</feature>
<feature type="transmembrane region" description="Helical" evidence="8">
    <location>
        <begin position="213"/>
        <end position="237"/>
    </location>
</feature>
<evidence type="ECO:0000256" key="4">
    <source>
        <dbReference type="ARBA" id="ARBA00022692"/>
    </source>
</evidence>
<dbReference type="PRINTS" id="PR01036">
    <property type="entry name" value="TCRTETB"/>
</dbReference>
<keyword evidence="7" id="KW-0046">Antibiotic resistance</keyword>
<proteinExistence type="predicted"/>
<evidence type="ECO:0000256" key="2">
    <source>
        <dbReference type="ARBA" id="ARBA00022448"/>
    </source>
</evidence>
<feature type="transmembrane region" description="Helical" evidence="8">
    <location>
        <begin position="310"/>
        <end position="330"/>
    </location>
</feature>